<keyword evidence="3" id="KW-1185">Reference proteome</keyword>
<dbReference type="Proteomes" id="UP000030765">
    <property type="component" value="Unassembled WGS sequence"/>
</dbReference>
<dbReference type="VEuPathDB" id="VectorBase:ASIC005107"/>
<reference evidence="2" key="2">
    <citation type="submission" date="2020-05" db="UniProtKB">
        <authorList>
            <consortium name="EnsemblMetazoa"/>
        </authorList>
    </citation>
    <scope>IDENTIFICATION</scope>
</reference>
<dbReference type="AlphaFoldDB" id="A0A084VIZ5"/>
<evidence type="ECO:0000313" key="3">
    <source>
        <dbReference type="Proteomes" id="UP000030765"/>
    </source>
</evidence>
<dbReference type="STRING" id="74873.A0A084VIZ5"/>
<protein>
    <submittedName>
        <fullName evidence="1">AGAP008299-PA-like protein</fullName>
    </submittedName>
</protein>
<reference evidence="1 3" key="1">
    <citation type="journal article" date="2014" name="BMC Genomics">
        <title>Genome sequence of Anopheles sinensis provides insight into genetics basis of mosquito competence for malaria parasites.</title>
        <authorList>
            <person name="Zhou D."/>
            <person name="Zhang D."/>
            <person name="Ding G."/>
            <person name="Shi L."/>
            <person name="Hou Q."/>
            <person name="Ye Y."/>
            <person name="Xu Y."/>
            <person name="Zhou H."/>
            <person name="Xiong C."/>
            <person name="Li S."/>
            <person name="Yu J."/>
            <person name="Hong S."/>
            <person name="Yu X."/>
            <person name="Zou P."/>
            <person name="Chen C."/>
            <person name="Chang X."/>
            <person name="Wang W."/>
            <person name="Lv Y."/>
            <person name="Sun Y."/>
            <person name="Ma L."/>
            <person name="Shen B."/>
            <person name="Zhu C."/>
        </authorList>
    </citation>
    <scope>NUCLEOTIDE SEQUENCE [LARGE SCALE GENOMIC DNA]</scope>
</reference>
<sequence length="79" mass="9267">MKRDQESQRKKELDRNRAGLGELHHWIGVIEHIPEQEIKALAGRIKRPKRNMREKSSCVSSAVRLGSFNQHSSKFRIQF</sequence>
<dbReference type="OrthoDB" id="21522at2759"/>
<name>A0A084VIZ5_ANOSI</name>
<dbReference type="EnsemblMetazoa" id="ASIC005107-RA">
    <property type="protein sequence ID" value="ASIC005107-PA"/>
    <property type="gene ID" value="ASIC005107"/>
</dbReference>
<evidence type="ECO:0000313" key="1">
    <source>
        <dbReference type="EMBL" id="KFB37939.1"/>
    </source>
</evidence>
<dbReference type="VEuPathDB" id="VectorBase:ASIS010194"/>
<accession>A0A084VIZ5</accession>
<evidence type="ECO:0000313" key="2">
    <source>
        <dbReference type="EnsemblMetazoa" id="ASIC005107-PA"/>
    </source>
</evidence>
<gene>
    <name evidence="1" type="ORF">ZHAS_00005107</name>
</gene>
<dbReference type="EMBL" id="ATLV01013417">
    <property type="status" value="NOT_ANNOTATED_CDS"/>
    <property type="molecule type" value="Genomic_DNA"/>
</dbReference>
<proteinExistence type="predicted"/>
<dbReference type="EMBL" id="KE524855">
    <property type="protein sequence ID" value="KFB37939.1"/>
    <property type="molecule type" value="Genomic_DNA"/>
</dbReference>
<organism evidence="1">
    <name type="scientific">Anopheles sinensis</name>
    <name type="common">Mosquito</name>
    <dbReference type="NCBI Taxonomy" id="74873"/>
    <lineage>
        <taxon>Eukaryota</taxon>
        <taxon>Metazoa</taxon>
        <taxon>Ecdysozoa</taxon>
        <taxon>Arthropoda</taxon>
        <taxon>Hexapoda</taxon>
        <taxon>Insecta</taxon>
        <taxon>Pterygota</taxon>
        <taxon>Neoptera</taxon>
        <taxon>Endopterygota</taxon>
        <taxon>Diptera</taxon>
        <taxon>Nematocera</taxon>
        <taxon>Culicoidea</taxon>
        <taxon>Culicidae</taxon>
        <taxon>Anophelinae</taxon>
        <taxon>Anopheles</taxon>
    </lineage>
</organism>